<dbReference type="Proteomes" id="UP000574276">
    <property type="component" value="Unassembled WGS sequence"/>
</dbReference>
<name>A0A839JY97_9FIRM</name>
<dbReference type="Gene3D" id="3.40.50.1980">
    <property type="entry name" value="Nitrogenase molybdenum iron protein domain"/>
    <property type="match status" value="2"/>
</dbReference>
<dbReference type="GO" id="GO:0030001">
    <property type="term" value="P:metal ion transport"/>
    <property type="evidence" value="ECO:0007669"/>
    <property type="project" value="InterPro"/>
</dbReference>
<dbReference type="GO" id="GO:0046872">
    <property type="term" value="F:metal ion binding"/>
    <property type="evidence" value="ECO:0007669"/>
    <property type="project" value="InterPro"/>
</dbReference>
<feature type="compositionally biased region" description="Basic and acidic residues" evidence="2">
    <location>
        <begin position="158"/>
        <end position="172"/>
    </location>
</feature>
<dbReference type="Pfam" id="PF01297">
    <property type="entry name" value="ZnuA"/>
    <property type="match status" value="1"/>
</dbReference>
<keyword evidence="3" id="KW-0472">Membrane</keyword>
<keyword evidence="3" id="KW-0812">Transmembrane</keyword>
<dbReference type="EMBL" id="JACEGA010000001">
    <property type="protein sequence ID" value="MBB2181962.1"/>
    <property type="molecule type" value="Genomic_DNA"/>
</dbReference>
<evidence type="ECO:0000256" key="1">
    <source>
        <dbReference type="SAM" id="Coils"/>
    </source>
</evidence>
<organism evidence="4 5">
    <name type="scientific">Variimorphobacter saccharofermentans</name>
    <dbReference type="NCBI Taxonomy" id="2755051"/>
    <lineage>
        <taxon>Bacteria</taxon>
        <taxon>Bacillati</taxon>
        <taxon>Bacillota</taxon>
        <taxon>Clostridia</taxon>
        <taxon>Lachnospirales</taxon>
        <taxon>Lachnospiraceae</taxon>
        <taxon>Variimorphobacter</taxon>
    </lineage>
</organism>
<accession>A0A839JY97</accession>
<keyword evidence="3" id="KW-1133">Transmembrane helix</keyword>
<reference evidence="4 5" key="1">
    <citation type="submission" date="2020-07" db="EMBL/GenBank/DDBJ databases">
        <title>Characterization and genome sequencing of isolate MD1, a novel member within the family Lachnospiraceae.</title>
        <authorList>
            <person name="Rettenmaier R."/>
            <person name="Di Bello L."/>
            <person name="Zinser C."/>
            <person name="Scheitz K."/>
            <person name="Liebl W."/>
            <person name="Zverlov V."/>
        </authorList>
    </citation>
    <scope>NUCLEOTIDE SEQUENCE [LARGE SCALE GENOMIC DNA]</scope>
    <source>
        <strain evidence="4 5">MD1</strain>
    </source>
</reference>
<evidence type="ECO:0000313" key="5">
    <source>
        <dbReference type="Proteomes" id="UP000574276"/>
    </source>
</evidence>
<evidence type="ECO:0000313" key="4">
    <source>
        <dbReference type="EMBL" id="MBB2181962.1"/>
    </source>
</evidence>
<keyword evidence="5" id="KW-1185">Reference proteome</keyword>
<feature type="region of interest" description="Disordered" evidence="2">
    <location>
        <begin position="134"/>
        <end position="172"/>
    </location>
</feature>
<comment type="caution">
    <text evidence="4">The sequence shown here is derived from an EMBL/GenBank/DDBJ whole genome shotgun (WGS) entry which is preliminary data.</text>
</comment>
<evidence type="ECO:0000256" key="2">
    <source>
        <dbReference type="SAM" id="MobiDB-lite"/>
    </source>
</evidence>
<dbReference type="PANTHER" id="PTHR42953">
    <property type="entry name" value="HIGH-AFFINITY ZINC UPTAKE SYSTEM PROTEIN ZNUA-RELATED"/>
    <property type="match status" value="1"/>
</dbReference>
<dbReference type="AlphaFoldDB" id="A0A839JY97"/>
<feature type="coiled-coil region" evidence="1">
    <location>
        <begin position="221"/>
        <end position="248"/>
    </location>
</feature>
<protein>
    <submittedName>
        <fullName evidence="4">Zinc ABC transporter substrate-binding protein</fullName>
    </submittedName>
</protein>
<dbReference type="RefSeq" id="WP_228351698.1">
    <property type="nucleotide sequence ID" value="NZ_JACEGA010000001.1"/>
</dbReference>
<gene>
    <name evidence="4" type="ORF">H0486_03620</name>
</gene>
<sequence length="360" mass="40534">MKKKLGILLTAMIFVVIAGVIIVKSFTKENSQAVQSDHQLRVVTTFYPVYMIGLNIADQIGNIEVSSLTDLNTGCLHDYQLTTEDMKMISNADLLIINGGGMEGFLEDIEANYPDLTIINASEGITMLHHEEDADEDHDWNDKDHDRDHDEDDTGEQNGDHDLDGEINHDHEHDHGEFNAHVWLKPQLYIKQIENVRNGVVSYIKNNETDSDNSNNTDSMIKRIEENAQSYIEKIQKLDEEYANLGHDLNLSKAVIFHDSFEYLANRVGIEVAFTVPLDSDTVLSAGDISTIIDEVNQGNIRYLFTEQQYSDSIAKRIEAETDAKMYIIDSAVTGDGSKDSYIKAMTNNLEVIKEAITMK</sequence>
<dbReference type="InterPro" id="IPR006127">
    <property type="entry name" value="ZnuA-like"/>
</dbReference>
<proteinExistence type="predicted"/>
<feature type="transmembrane region" description="Helical" evidence="3">
    <location>
        <begin position="7"/>
        <end position="26"/>
    </location>
</feature>
<evidence type="ECO:0000256" key="3">
    <source>
        <dbReference type="SAM" id="Phobius"/>
    </source>
</evidence>
<keyword evidence="1" id="KW-0175">Coiled coil</keyword>
<dbReference type="InterPro" id="IPR050492">
    <property type="entry name" value="Bact_metal-bind_prot9"/>
</dbReference>
<dbReference type="SUPFAM" id="SSF53807">
    <property type="entry name" value="Helical backbone' metal receptor"/>
    <property type="match status" value="1"/>
</dbReference>